<sequence length="238" mass="26190">MWPLRRINTTPPSPRSTPFSCSSFKDVQSLCAADDEDDDVRRRPQPHSPVASSPRSSPTAVFQRIRISASSLALRHATYLPTSRSKFLQEERITVYFTSLRVVRKTYEESRAVRSILRGYRVPMDERDLSMDSQYVAELRGMLGGRSAIPCVFVGRRCVVGAEEVRRLHESGELGKMIAGVRGGAGGRGDCGGCGGMRYVVCGVCHGGRKLYVDKSGFRSCDSCNVNGLVRCSLCMGL</sequence>
<protein>
    <submittedName>
        <fullName evidence="1">Uncharacterized protein</fullName>
    </submittedName>
</protein>
<name>A0ACB9NUB6_9MYRT</name>
<dbReference type="EMBL" id="CM042886">
    <property type="protein sequence ID" value="KAI4339154.1"/>
    <property type="molecule type" value="Genomic_DNA"/>
</dbReference>
<accession>A0ACB9NUB6</accession>
<comment type="caution">
    <text evidence="1">The sequence shown here is derived from an EMBL/GenBank/DDBJ whole genome shotgun (WGS) entry which is preliminary data.</text>
</comment>
<organism evidence="1 2">
    <name type="scientific">Melastoma candidum</name>
    <dbReference type="NCBI Taxonomy" id="119954"/>
    <lineage>
        <taxon>Eukaryota</taxon>
        <taxon>Viridiplantae</taxon>
        <taxon>Streptophyta</taxon>
        <taxon>Embryophyta</taxon>
        <taxon>Tracheophyta</taxon>
        <taxon>Spermatophyta</taxon>
        <taxon>Magnoliopsida</taxon>
        <taxon>eudicotyledons</taxon>
        <taxon>Gunneridae</taxon>
        <taxon>Pentapetalae</taxon>
        <taxon>rosids</taxon>
        <taxon>malvids</taxon>
        <taxon>Myrtales</taxon>
        <taxon>Melastomataceae</taxon>
        <taxon>Melastomatoideae</taxon>
        <taxon>Melastomateae</taxon>
        <taxon>Melastoma</taxon>
    </lineage>
</organism>
<proteinExistence type="predicted"/>
<evidence type="ECO:0000313" key="2">
    <source>
        <dbReference type="Proteomes" id="UP001057402"/>
    </source>
</evidence>
<dbReference type="Proteomes" id="UP001057402">
    <property type="component" value="Chromosome 7"/>
</dbReference>
<reference evidence="2" key="1">
    <citation type="journal article" date="2023" name="Front. Plant Sci.">
        <title>Chromosomal-level genome assembly of Melastoma candidum provides insights into trichome evolution.</title>
        <authorList>
            <person name="Zhong Y."/>
            <person name="Wu W."/>
            <person name="Sun C."/>
            <person name="Zou P."/>
            <person name="Liu Y."/>
            <person name="Dai S."/>
            <person name="Zhou R."/>
        </authorList>
    </citation>
    <scope>NUCLEOTIDE SEQUENCE [LARGE SCALE GENOMIC DNA]</scope>
</reference>
<gene>
    <name evidence="1" type="ORF">MLD38_024125</name>
</gene>
<evidence type="ECO:0000313" key="1">
    <source>
        <dbReference type="EMBL" id="KAI4339154.1"/>
    </source>
</evidence>
<keyword evidence="2" id="KW-1185">Reference proteome</keyword>